<accession>A0A3A8MG76</accession>
<dbReference type="Proteomes" id="UP000273405">
    <property type="component" value="Unassembled WGS sequence"/>
</dbReference>
<dbReference type="EMBL" id="RAWG01000458">
    <property type="protein sequence ID" value="RKH31287.1"/>
    <property type="molecule type" value="Genomic_DNA"/>
</dbReference>
<dbReference type="OrthoDB" id="5380391at2"/>
<keyword evidence="4" id="KW-1185">Reference proteome</keyword>
<feature type="signal peptide" evidence="2">
    <location>
        <begin position="1"/>
        <end position="23"/>
    </location>
</feature>
<feature type="coiled-coil region" evidence="1">
    <location>
        <begin position="125"/>
        <end position="167"/>
    </location>
</feature>
<comment type="caution">
    <text evidence="3">The sequence shown here is derived from an EMBL/GenBank/DDBJ whole genome shotgun (WGS) entry which is preliminary data.</text>
</comment>
<dbReference type="CDD" id="cd22249">
    <property type="entry name" value="UDM1_RNF168_RNF169-like"/>
    <property type="match status" value="1"/>
</dbReference>
<evidence type="ECO:0000256" key="2">
    <source>
        <dbReference type="SAM" id="SignalP"/>
    </source>
</evidence>
<name>A0A3A8MG76_9BACT</name>
<reference evidence="4" key="1">
    <citation type="submission" date="2018-09" db="EMBL/GenBank/DDBJ databases">
        <authorList>
            <person name="Livingstone P.G."/>
            <person name="Whitworth D.E."/>
        </authorList>
    </citation>
    <scope>NUCLEOTIDE SEQUENCE [LARGE SCALE GENOMIC DNA]</scope>
    <source>
        <strain evidence="4">CA040B</strain>
    </source>
</reference>
<proteinExistence type="predicted"/>
<keyword evidence="2" id="KW-0732">Signal</keyword>
<organism evidence="3 4">
    <name type="scientific">Corallococcus sicarius</name>
    <dbReference type="NCBI Taxonomy" id="2316726"/>
    <lineage>
        <taxon>Bacteria</taxon>
        <taxon>Pseudomonadati</taxon>
        <taxon>Myxococcota</taxon>
        <taxon>Myxococcia</taxon>
        <taxon>Myxococcales</taxon>
        <taxon>Cystobacterineae</taxon>
        <taxon>Myxococcaceae</taxon>
        <taxon>Corallococcus</taxon>
    </lineage>
</organism>
<sequence>MSRGPLLLASLVLALLGPASVRAQPVPSADPEVSALRSGFEYGKYAEVLERAGQRIDRGDLPEEDLVELHKLAGLSAFNLNRTEEAERHLRAVLRLDPDFSLDPFVVPPPAVAFFDELKNQMAGERDFLRQEQRLRLEREKAEAERREQERVALETQRRRAEELARQVTVRTVEKRNFLVNFVPFGAGQFQQGRNSMGIVFAATEGALAVTSIIAFFAYDSLFEERLVRLDNVLDEDGFAAIPVRYIPTDRARQADTWQLLKLASATGFYTVYTLGVVDAVYHHEDQVVSNTTVESRPEPTPPTVSSIPPPRLRLYSTRGGLGAGLSLTF</sequence>
<dbReference type="AlphaFoldDB" id="A0A3A8MG76"/>
<feature type="chain" id="PRO_5017453496" description="Tetratricopeptide repeat protein" evidence="2">
    <location>
        <begin position="24"/>
        <end position="330"/>
    </location>
</feature>
<gene>
    <name evidence="3" type="ORF">D7X12_38605</name>
</gene>
<evidence type="ECO:0000256" key="1">
    <source>
        <dbReference type="SAM" id="Coils"/>
    </source>
</evidence>
<protein>
    <recommendedName>
        <fullName evidence="5">Tetratricopeptide repeat protein</fullName>
    </recommendedName>
</protein>
<evidence type="ECO:0008006" key="5">
    <source>
        <dbReference type="Google" id="ProtNLM"/>
    </source>
</evidence>
<dbReference type="RefSeq" id="WP_120630162.1">
    <property type="nucleotide sequence ID" value="NZ_RAWG01000458.1"/>
</dbReference>
<evidence type="ECO:0000313" key="3">
    <source>
        <dbReference type="EMBL" id="RKH31287.1"/>
    </source>
</evidence>
<keyword evidence="1" id="KW-0175">Coiled coil</keyword>
<evidence type="ECO:0000313" key="4">
    <source>
        <dbReference type="Proteomes" id="UP000273405"/>
    </source>
</evidence>